<feature type="region of interest" description="Disordered" evidence="1">
    <location>
        <begin position="710"/>
        <end position="731"/>
    </location>
</feature>
<feature type="transmembrane region" description="Helical" evidence="2">
    <location>
        <begin position="1290"/>
        <end position="1310"/>
    </location>
</feature>
<feature type="region of interest" description="Disordered" evidence="1">
    <location>
        <begin position="197"/>
        <end position="244"/>
    </location>
</feature>
<comment type="caution">
    <text evidence="3">The sequence shown here is derived from an EMBL/GenBank/DDBJ whole genome shotgun (WGS) entry which is preliminary data.</text>
</comment>
<protein>
    <submittedName>
        <fullName evidence="3">Uncharacterized protein</fullName>
    </submittedName>
</protein>
<keyword evidence="2" id="KW-0812">Transmembrane</keyword>
<keyword evidence="2" id="KW-1133">Transmembrane helix</keyword>
<proteinExistence type="predicted"/>
<dbReference type="RefSeq" id="XP_040779162.1">
    <property type="nucleotide sequence ID" value="XM_040922489.1"/>
</dbReference>
<evidence type="ECO:0000256" key="2">
    <source>
        <dbReference type="SAM" id="Phobius"/>
    </source>
</evidence>
<dbReference type="Proteomes" id="UP000803844">
    <property type="component" value="Unassembled WGS sequence"/>
</dbReference>
<dbReference type="OrthoDB" id="5361176at2759"/>
<gene>
    <name evidence="3" type="ORF">M406DRAFT_349693</name>
</gene>
<feature type="transmembrane region" description="Helical" evidence="2">
    <location>
        <begin position="1200"/>
        <end position="1219"/>
    </location>
</feature>
<accession>A0A9P5CSD6</accession>
<dbReference type="EMBL" id="MU032345">
    <property type="protein sequence ID" value="KAF3768201.1"/>
    <property type="molecule type" value="Genomic_DNA"/>
</dbReference>
<evidence type="ECO:0000313" key="4">
    <source>
        <dbReference type="Proteomes" id="UP000803844"/>
    </source>
</evidence>
<evidence type="ECO:0000313" key="3">
    <source>
        <dbReference type="EMBL" id="KAF3768201.1"/>
    </source>
</evidence>
<dbReference type="GeneID" id="63839618"/>
<evidence type="ECO:0000256" key="1">
    <source>
        <dbReference type="SAM" id="MobiDB-lite"/>
    </source>
</evidence>
<organism evidence="3 4">
    <name type="scientific">Cryphonectria parasitica (strain ATCC 38755 / EP155)</name>
    <dbReference type="NCBI Taxonomy" id="660469"/>
    <lineage>
        <taxon>Eukaryota</taxon>
        <taxon>Fungi</taxon>
        <taxon>Dikarya</taxon>
        <taxon>Ascomycota</taxon>
        <taxon>Pezizomycotina</taxon>
        <taxon>Sordariomycetes</taxon>
        <taxon>Sordariomycetidae</taxon>
        <taxon>Diaporthales</taxon>
        <taxon>Cryphonectriaceae</taxon>
        <taxon>Cryphonectria-Endothia species complex</taxon>
        <taxon>Cryphonectria</taxon>
    </lineage>
</organism>
<reference evidence="3" key="1">
    <citation type="journal article" date="2020" name="Phytopathology">
        <title>Genome sequence of the chestnut blight fungus Cryphonectria parasitica EP155: A fundamental resource for an archetypical invasive plant pathogen.</title>
        <authorList>
            <person name="Crouch J.A."/>
            <person name="Dawe A."/>
            <person name="Aerts A."/>
            <person name="Barry K."/>
            <person name="Churchill A.C.L."/>
            <person name="Grimwood J."/>
            <person name="Hillman B."/>
            <person name="Milgroom M.G."/>
            <person name="Pangilinan J."/>
            <person name="Smith M."/>
            <person name="Salamov A."/>
            <person name="Schmutz J."/>
            <person name="Yadav J."/>
            <person name="Grigoriev I.V."/>
            <person name="Nuss D."/>
        </authorList>
    </citation>
    <scope>NUCLEOTIDE SEQUENCE</scope>
    <source>
        <strain evidence="3">EP155</strain>
    </source>
</reference>
<name>A0A9P5CSD6_CRYP1</name>
<feature type="compositionally biased region" description="Polar residues" evidence="1">
    <location>
        <begin position="225"/>
        <end position="244"/>
    </location>
</feature>
<sequence length="1369" mass="155092">MASSSMSQAVPWDDDTEGKKLEIRDSLESEGSGSWEIFSPKDEHCGIWHSSPNKERHASFGDKGTTASTTCYGDLIQTSQFLGAGHSGMFTIDQKSTSEPCYVESRARDLHSNSTDPGSDFSFGLEVPDDLCPDQEIPPEVNWVHWRWPRLGFRSDLQIRDLDFVDGLYLFNFDTAGMFEVPGPLGHGYVHVNILNPSPITSEKEDDQQANSDPQPNQPPERTSLGVTSTLQDQPQTDESQEAQGLSMISIEETDTDVTEAGQQDAASLTSEGFKGGQITDSPTGAPNVFLASQALTCGDMSGHRVNTPASFFAFRFLVDVARRLKKCQTKTEYMTSLEERIKTTCGGHITWLQQLREAERHKAEKGNFLQTGCFSANYWVTGEVMPESSHSWLPPNAITDTALQILKVAEYMKLGPQGDAKDKAEQIINDVYLPWLVELDRLDIRKAFAWPHAGVEGINTFRLDDHFWIWKALKFLDDRAKKVQPSLRLRDDAAREKEAKRLKKHHPWLERLRLTGEKSMVEAAKKFAAIAKRLAPSNVQRGILQRFTTENDVSRRRMLAVTRSARETRFLFHARDTALFYGEDSHFFPPISFDQLWANTIETQPYHEDNQDVVWDNALRYALGIVMGTRGHTLNKDTAARLVQKCVSILIGAGDHDAFFPGELKEGGREPAIFYGEEYRDFFYHAGFEINHVLLSNARKIDEIFQEVDETQPGNSEQAKSSSPSSSTEEECRRLIQSTLAEMLGVSSQQRFDRVLQAIDTTPRVLNNARSLLMKKSLPFTNVIYASNVNSIEEEWLYNYPDFLSGSEIDNEDVESRLGRERSSSESAKTTIARAISKADPQISRGSKAIPTLKTILDSLRGRHLSFCVFDCKKQKGLGRRQKKQERDRRYLVSDNQGLLNLLKAPRTAELAKKRFIWLPYADSGTALACWTASPERESHAISLFFDRHARYEGNVWDDTSILLNEWQTELHFSFYVLVEKQDTCGDTELLVKADRPFPGRAGKLLQRASISFRFDGDFFDRYWTCHFIEHVPGEEDSDQDLPFPPGSEKELDSSDRSSNNNEQKKWWQRRVLEPYLLNRALDKIAHASCLFLDEQFEHALQSMEDDLTSTLSTVQKWNSREKDRGEENPRWTRNDEKKYRAAIKKLCNATRDKTDTLNIRRADIRRLKEALTARRSGASSERKPSFYSMNGAPDHTTIVSLVVFAFAAFAVTVAVLLSSRIVFKVFTHDVEPKLSKAASSMDGMIRDVARNVQHIRGGGVVDFFLEFSARRVVCAVMALRGDKLSAQAALNVLAGVFLTPVLGLSWLVKALLVNIFDILEACRIDTRNWQPVFPSDAQTEPRPHTTQDQYLIDEILEIPQIMRPFKR</sequence>
<feature type="region of interest" description="Disordered" evidence="1">
    <location>
        <begin position="1036"/>
        <end position="1065"/>
    </location>
</feature>
<keyword evidence="2" id="KW-0472">Membrane</keyword>
<feature type="compositionally biased region" description="Low complexity" evidence="1">
    <location>
        <begin position="717"/>
        <end position="728"/>
    </location>
</feature>
<keyword evidence="4" id="KW-1185">Reference proteome</keyword>